<comment type="caution">
    <text evidence="1">The sequence shown here is derived from an EMBL/GenBank/DDBJ whole genome shotgun (WGS) entry which is preliminary data.</text>
</comment>
<dbReference type="Proteomes" id="UP001501251">
    <property type="component" value="Unassembled WGS sequence"/>
</dbReference>
<keyword evidence="2" id="KW-1185">Reference proteome</keyword>
<dbReference type="SUPFAM" id="SSF54637">
    <property type="entry name" value="Thioesterase/thiol ester dehydrase-isomerase"/>
    <property type="match status" value="1"/>
</dbReference>
<evidence type="ECO:0000313" key="2">
    <source>
        <dbReference type="Proteomes" id="UP001501251"/>
    </source>
</evidence>
<dbReference type="Pfam" id="PF13279">
    <property type="entry name" value="4HBT_2"/>
    <property type="match status" value="1"/>
</dbReference>
<evidence type="ECO:0000313" key="1">
    <source>
        <dbReference type="EMBL" id="GAA4197021.1"/>
    </source>
</evidence>
<reference evidence="2" key="1">
    <citation type="journal article" date="2019" name="Int. J. Syst. Evol. Microbiol.">
        <title>The Global Catalogue of Microorganisms (GCM) 10K type strain sequencing project: providing services to taxonomists for standard genome sequencing and annotation.</title>
        <authorList>
            <consortium name="The Broad Institute Genomics Platform"/>
            <consortium name="The Broad Institute Genome Sequencing Center for Infectious Disease"/>
            <person name="Wu L."/>
            <person name="Ma J."/>
        </authorList>
    </citation>
    <scope>NUCLEOTIDE SEQUENCE [LARGE SCALE GENOMIC DNA]</scope>
    <source>
        <strain evidence="2">JCM 17388</strain>
    </source>
</reference>
<name>A0ABP8B4D1_9ACTN</name>
<dbReference type="RefSeq" id="WP_344920006.1">
    <property type="nucleotide sequence ID" value="NZ_BAABAQ010000008.1"/>
</dbReference>
<dbReference type="InterPro" id="IPR029069">
    <property type="entry name" value="HotDog_dom_sf"/>
</dbReference>
<protein>
    <submittedName>
        <fullName evidence="1">Acyl-CoA thioesterase</fullName>
    </submittedName>
</protein>
<sequence>MSTYYEYLHTVGFEETSIMGNIYYVNYLRWQGRCREMFLKERARDVLTELQEGLKLFTLRVDCELFAEITAFDELSIRMRLLELAQTQLEFGFDYVRVNPDGTENLIARGRQRVACMRGPNTKTVPARVPESLVRALEPYVS</sequence>
<gene>
    <name evidence="1" type="ORF">GCM10022252_45320</name>
</gene>
<dbReference type="Gene3D" id="3.10.129.10">
    <property type="entry name" value="Hotdog Thioesterase"/>
    <property type="match status" value="1"/>
</dbReference>
<dbReference type="CDD" id="cd00586">
    <property type="entry name" value="4HBT"/>
    <property type="match status" value="1"/>
</dbReference>
<dbReference type="EMBL" id="BAABAQ010000008">
    <property type="protein sequence ID" value="GAA4197021.1"/>
    <property type="molecule type" value="Genomic_DNA"/>
</dbReference>
<proteinExistence type="predicted"/>
<organism evidence="1 2">
    <name type="scientific">Streptosporangium oxazolinicum</name>
    <dbReference type="NCBI Taxonomy" id="909287"/>
    <lineage>
        <taxon>Bacteria</taxon>
        <taxon>Bacillati</taxon>
        <taxon>Actinomycetota</taxon>
        <taxon>Actinomycetes</taxon>
        <taxon>Streptosporangiales</taxon>
        <taxon>Streptosporangiaceae</taxon>
        <taxon>Streptosporangium</taxon>
    </lineage>
</organism>
<accession>A0ABP8B4D1</accession>